<dbReference type="OrthoDB" id="9846135at2"/>
<keyword evidence="3" id="KW-1185">Reference proteome</keyword>
<accession>C6XMK6</accession>
<feature type="transmembrane region" description="Helical" evidence="1">
    <location>
        <begin position="62"/>
        <end position="86"/>
    </location>
</feature>
<organism evidence="2 3">
    <name type="scientific">Hirschia baltica (strain ATCC 49814 / DSM 5838 / IFAM 1418)</name>
    <dbReference type="NCBI Taxonomy" id="582402"/>
    <lineage>
        <taxon>Bacteria</taxon>
        <taxon>Pseudomonadati</taxon>
        <taxon>Pseudomonadota</taxon>
        <taxon>Alphaproteobacteria</taxon>
        <taxon>Hyphomonadales</taxon>
        <taxon>Hyphomonadaceae</taxon>
        <taxon>Hirschia</taxon>
    </lineage>
</organism>
<evidence type="ECO:0000313" key="3">
    <source>
        <dbReference type="Proteomes" id="UP000002745"/>
    </source>
</evidence>
<reference evidence="3" key="1">
    <citation type="journal article" date="2011" name="J. Bacteriol.">
        <title>Genome sequences of eight morphologically diverse alphaproteobacteria.</title>
        <authorList>
            <consortium name="US DOE Joint Genome Institute"/>
            <person name="Brown P.J."/>
            <person name="Kysela D.T."/>
            <person name="Buechlein A."/>
            <person name="Hemmerich C."/>
            <person name="Brun Y.V."/>
        </authorList>
    </citation>
    <scope>NUCLEOTIDE SEQUENCE [LARGE SCALE GENOMIC DNA]</scope>
    <source>
        <strain evidence="3">ATCC 49814 / DSM 5838 / IFAM 1418</strain>
    </source>
</reference>
<dbReference type="Proteomes" id="UP000002745">
    <property type="component" value="Chromosome"/>
</dbReference>
<feature type="transmembrane region" description="Helical" evidence="1">
    <location>
        <begin position="92"/>
        <end position="109"/>
    </location>
</feature>
<sequence>MQSIIATFLGLIAAVTILLMAKVAGVGMIVGIGLWILALWLGVFITVFLCPKKNATWLKSHLPAWIVATIIIVLGALVYGAIFAIFPLWIKIPIAFLMSAGTMCMIWIAPKLSKRPSV</sequence>
<gene>
    <name evidence="2" type="ordered locus">Hbal_2240</name>
</gene>
<dbReference type="EMBL" id="CP001678">
    <property type="protein sequence ID" value="ACT59920.1"/>
    <property type="molecule type" value="Genomic_DNA"/>
</dbReference>
<evidence type="ECO:0000313" key="2">
    <source>
        <dbReference type="EMBL" id="ACT59920.1"/>
    </source>
</evidence>
<dbReference type="HOGENOM" id="CLU_2069892_0_0_5"/>
<keyword evidence="1" id="KW-0812">Transmembrane</keyword>
<name>C6XMK6_HIRBI</name>
<evidence type="ECO:0000256" key="1">
    <source>
        <dbReference type="SAM" id="Phobius"/>
    </source>
</evidence>
<dbReference type="STRING" id="582402.Hbal_2240"/>
<keyword evidence="1" id="KW-1133">Transmembrane helix</keyword>
<protein>
    <submittedName>
        <fullName evidence="2">Uncharacterized protein</fullName>
    </submittedName>
</protein>
<feature type="transmembrane region" description="Helical" evidence="1">
    <location>
        <begin position="30"/>
        <end position="50"/>
    </location>
</feature>
<dbReference type="AlphaFoldDB" id="C6XMK6"/>
<proteinExistence type="predicted"/>
<dbReference type="KEGG" id="hba:Hbal_2240"/>
<dbReference type="RefSeq" id="WP_015828070.1">
    <property type="nucleotide sequence ID" value="NC_012982.1"/>
</dbReference>
<keyword evidence="1" id="KW-0472">Membrane</keyword>